<reference evidence="2" key="1">
    <citation type="submission" date="2005-10" db="EMBL/GenBank/DDBJ databases">
        <authorList>
            <person name="Loftus B.J."/>
            <person name="Nene V.M."/>
            <person name="Hannick L.I."/>
            <person name="Bidwell S."/>
            <person name="Haas B."/>
            <person name="Amedeo P."/>
            <person name="Orvis J."/>
            <person name="Wortman J.R."/>
            <person name="White O.R."/>
            <person name="Salzberg S."/>
            <person name="Shumway M."/>
            <person name="Koo H."/>
            <person name="Zhao Y."/>
            <person name="Holmes M."/>
            <person name="Miller J."/>
            <person name="Schatz M."/>
            <person name="Pop M."/>
            <person name="Pai G."/>
            <person name="Utterback T."/>
            <person name="Rogers Y.-H."/>
            <person name="Kravitz S."/>
            <person name="Fraser C.M."/>
        </authorList>
    </citation>
    <scope>NUCLEOTIDE SEQUENCE</scope>
    <source>
        <strain evidence="2">Liverpool</strain>
    </source>
</reference>
<feature type="region of interest" description="Disordered" evidence="1">
    <location>
        <begin position="123"/>
        <end position="167"/>
    </location>
</feature>
<dbReference type="PhylomeDB" id="Q16KX1"/>
<name>Q16KX1_AEDAE</name>
<reference evidence="2" key="2">
    <citation type="journal article" date="2007" name="Science">
        <title>Genome sequence of Aedes aegypti, a major arbovirus vector.</title>
        <authorList>
            <person name="Nene V."/>
            <person name="Wortman J.R."/>
            <person name="Lawson D."/>
            <person name="Haas B."/>
            <person name="Kodira C."/>
            <person name="Tu Z.J."/>
            <person name="Loftus B."/>
            <person name="Xi Z."/>
            <person name="Megy K."/>
            <person name="Grabherr M."/>
            <person name="Ren Q."/>
            <person name="Zdobnov E.M."/>
            <person name="Lobo N.F."/>
            <person name="Campbell K.S."/>
            <person name="Brown S.E."/>
            <person name="Bonaldo M.F."/>
            <person name="Zhu J."/>
            <person name="Sinkins S.P."/>
            <person name="Hogenkamp D.G."/>
            <person name="Amedeo P."/>
            <person name="Arensburger P."/>
            <person name="Atkinson P.W."/>
            <person name="Bidwell S."/>
            <person name="Biedler J."/>
            <person name="Birney E."/>
            <person name="Bruggner R.V."/>
            <person name="Costas J."/>
            <person name="Coy M.R."/>
            <person name="Crabtree J."/>
            <person name="Crawford M."/>
            <person name="Debruyn B."/>
            <person name="Decaprio D."/>
            <person name="Eiglmeier K."/>
            <person name="Eisenstadt E."/>
            <person name="El-Dorry H."/>
            <person name="Gelbart W.M."/>
            <person name="Gomes S.L."/>
            <person name="Hammond M."/>
            <person name="Hannick L.I."/>
            <person name="Hogan J.R."/>
            <person name="Holmes M.H."/>
            <person name="Jaffe D."/>
            <person name="Johnston J.S."/>
            <person name="Kennedy R.C."/>
            <person name="Koo H."/>
            <person name="Kravitz S."/>
            <person name="Kriventseva E.V."/>
            <person name="Kulp D."/>
            <person name="Labutti K."/>
            <person name="Lee E."/>
            <person name="Li S."/>
            <person name="Lovin D.D."/>
            <person name="Mao C."/>
            <person name="Mauceli E."/>
            <person name="Menck C.F."/>
            <person name="Miller J.R."/>
            <person name="Montgomery P."/>
            <person name="Mori A."/>
            <person name="Nascimento A.L."/>
            <person name="Naveira H.F."/>
            <person name="Nusbaum C."/>
            <person name="O'leary S."/>
            <person name="Orvis J."/>
            <person name="Pertea M."/>
            <person name="Quesneville H."/>
            <person name="Reidenbach K.R."/>
            <person name="Rogers Y.H."/>
            <person name="Roth C.W."/>
            <person name="Schneider J.R."/>
            <person name="Schatz M."/>
            <person name="Shumway M."/>
            <person name="Stanke M."/>
            <person name="Stinson E.O."/>
            <person name="Tubio J.M."/>
            <person name="Vanzee J.P."/>
            <person name="Verjovski-Almeida S."/>
            <person name="Werner D."/>
            <person name="White O."/>
            <person name="Wyder S."/>
            <person name="Zeng Q."/>
            <person name="Zhao Q."/>
            <person name="Zhao Y."/>
            <person name="Hill C.A."/>
            <person name="Raikhel A.S."/>
            <person name="Soares M.B."/>
            <person name="Knudson D.L."/>
            <person name="Lee N.H."/>
            <person name="Galagan J."/>
            <person name="Salzberg S.L."/>
            <person name="Paulsen I.T."/>
            <person name="Dimopoulos G."/>
            <person name="Collins F.H."/>
            <person name="Birren B."/>
            <person name="Fraser-Liggett C.M."/>
            <person name="Severson D.W."/>
        </authorList>
    </citation>
    <scope>NUCLEOTIDE SEQUENCE [LARGE SCALE GENOMIC DNA]</scope>
    <source>
        <strain evidence="2">Liverpool</strain>
    </source>
</reference>
<dbReference type="AlphaFoldDB" id="Q16KX1"/>
<dbReference type="STRING" id="7159.Q16KX1"/>
<sequence>MLFTCSGVLGTDLCMKAHICVDHCNASHVVLRSVEPHTSGKYSCEITEAAPSFHTKIVTRDLNVVDLPKSDPQIVDMKPFYGADEFLEVECISNESLPAARLEWLINDRPLGTIQPPSRLEFVTLPTSNSSSSSSSSSGSQSGTPSKKSTKSSLRQKQNEADDDEEAGTALDSNAVQYHSSPEFTVPVAAAVVASAAALSLTTASSQIVASAPALPSPSAVYSMAPSSRKASSGGGKKGPALPRYESAVSRLKLLLGHEHFDKGKIKRNK</sequence>
<dbReference type="eggNOG" id="ENOG502RY6Y">
    <property type="taxonomic scope" value="Eukaryota"/>
</dbReference>
<evidence type="ECO:0000313" key="2">
    <source>
        <dbReference type="EMBL" id="EAT34962.1"/>
    </source>
</evidence>
<feature type="region of interest" description="Disordered" evidence="1">
    <location>
        <begin position="215"/>
        <end position="243"/>
    </location>
</feature>
<feature type="compositionally biased region" description="Low complexity" evidence="1">
    <location>
        <begin position="215"/>
        <end position="232"/>
    </location>
</feature>
<dbReference type="GO" id="GO:0008045">
    <property type="term" value="P:motor neuron axon guidance"/>
    <property type="evidence" value="ECO:0007669"/>
    <property type="project" value="TreeGrafter"/>
</dbReference>
<dbReference type="Proteomes" id="UP000682892">
    <property type="component" value="Unassembled WGS sequence"/>
</dbReference>
<evidence type="ECO:0000256" key="1">
    <source>
        <dbReference type="SAM" id="MobiDB-lite"/>
    </source>
</evidence>
<dbReference type="HOGENOM" id="CLU_070492_0_0_1"/>
<dbReference type="PaxDb" id="7159-AAEL012844-PA"/>
<proteinExistence type="predicted"/>
<accession>Q16KX1</accession>
<dbReference type="EMBL" id="CH477933">
    <property type="protein sequence ID" value="EAT34962.1"/>
    <property type="molecule type" value="Genomic_DNA"/>
</dbReference>
<evidence type="ECO:0000313" key="3">
    <source>
        <dbReference type="Proteomes" id="UP000682892"/>
    </source>
</evidence>
<reference evidence="2" key="3">
    <citation type="submission" date="2012-09" db="EMBL/GenBank/DDBJ databases">
        <authorList>
            <consortium name="VectorBase"/>
        </authorList>
    </citation>
    <scope>NUCLEOTIDE SEQUENCE</scope>
    <source>
        <strain evidence="2">Liverpool</strain>
    </source>
</reference>
<feature type="compositionally biased region" description="Low complexity" evidence="1">
    <location>
        <begin position="127"/>
        <end position="153"/>
    </location>
</feature>
<dbReference type="VEuPathDB" id="VectorBase:AAEL024519"/>
<dbReference type="PANTHER" id="PTHR21261">
    <property type="entry name" value="BEAT PROTEIN"/>
    <property type="match status" value="1"/>
</dbReference>
<gene>
    <name evidence="2" type="ORF">AaeL_AAEL012844</name>
</gene>
<organism evidence="2 3">
    <name type="scientific">Aedes aegypti</name>
    <name type="common">Yellowfever mosquito</name>
    <name type="synonym">Culex aegypti</name>
    <dbReference type="NCBI Taxonomy" id="7159"/>
    <lineage>
        <taxon>Eukaryota</taxon>
        <taxon>Metazoa</taxon>
        <taxon>Ecdysozoa</taxon>
        <taxon>Arthropoda</taxon>
        <taxon>Hexapoda</taxon>
        <taxon>Insecta</taxon>
        <taxon>Pterygota</taxon>
        <taxon>Neoptera</taxon>
        <taxon>Endopterygota</taxon>
        <taxon>Diptera</taxon>
        <taxon>Nematocera</taxon>
        <taxon>Culicoidea</taxon>
        <taxon>Culicidae</taxon>
        <taxon>Culicinae</taxon>
        <taxon>Aedini</taxon>
        <taxon>Aedes</taxon>
        <taxon>Stegomyia</taxon>
    </lineage>
</organism>
<protein>
    <submittedName>
        <fullName evidence="2">AAEL012844-PA</fullName>
    </submittedName>
</protein>
<dbReference type="PANTHER" id="PTHR21261:SF8">
    <property type="entry name" value="BEATEN PATH IA, ISOFORM B-RELATED"/>
    <property type="match status" value="1"/>
</dbReference>